<proteinExistence type="predicted"/>
<protein>
    <submittedName>
        <fullName evidence="1">Uncharacterized protein</fullName>
    </submittedName>
</protein>
<keyword evidence="2" id="KW-1185">Reference proteome</keyword>
<sequence length="129" mass="14124">MEYLSHIHDRVCVVVHGSCTTRTHTEVDFANLSSDAQANQVDELNHQRMGTGPIAGLGRKQFSGDSTSRLLYESARQGEGELQSQPLRFSARAEITSLALCHRRSVGCSSSWGQSRVLSSFGNALYHTA</sequence>
<name>A0A091EN27_FUKDA</name>
<gene>
    <name evidence="1" type="ORF">H920_01517</name>
</gene>
<evidence type="ECO:0000313" key="2">
    <source>
        <dbReference type="Proteomes" id="UP000028990"/>
    </source>
</evidence>
<evidence type="ECO:0000313" key="1">
    <source>
        <dbReference type="EMBL" id="KFO37041.1"/>
    </source>
</evidence>
<dbReference type="Proteomes" id="UP000028990">
    <property type="component" value="Unassembled WGS sequence"/>
</dbReference>
<reference evidence="1 2" key="1">
    <citation type="submission" date="2013-11" db="EMBL/GenBank/DDBJ databases">
        <title>The Damaraland mole rat (Fukomys damarensis) genome and evolution of African mole rats.</title>
        <authorList>
            <person name="Gladyshev V.N."/>
            <person name="Fang X."/>
        </authorList>
    </citation>
    <scope>NUCLEOTIDE SEQUENCE [LARGE SCALE GENOMIC DNA]</scope>
    <source>
        <tissue evidence="1">Liver</tissue>
    </source>
</reference>
<dbReference type="EMBL" id="KN121127">
    <property type="protein sequence ID" value="KFO37041.1"/>
    <property type="molecule type" value="Genomic_DNA"/>
</dbReference>
<dbReference type="AlphaFoldDB" id="A0A091EN27"/>
<organism evidence="1 2">
    <name type="scientific">Fukomys damarensis</name>
    <name type="common">Damaraland mole rat</name>
    <name type="synonym">Cryptomys damarensis</name>
    <dbReference type="NCBI Taxonomy" id="885580"/>
    <lineage>
        <taxon>Eukaryota</taxon>
        <taxon>Metazoa</taxon>
        <taxon>Chordata</taxon>
        <taxon>Craniata</taxon>
        <taxon>Vertebrata</taxon>
        <taxon>Euteleostomi</taxon>
        <taxon>Mammalia</taxon>
        <taxon>Eutheria</taxon>
        <taxon>Euarchontoglires</taxon>
        <taxon>Glires</taxon>
        <taxon>Rodentia</taxon>
        <taxon>Hystricomorpha</taxon>
        <taxon>Bathyergidae</taxon>
        <taxon>Fukomys</taxon>
    </lineage>
</organism>
<accession>A0A091EN27</accession>